<dbReference type="InterPro" id="IPR051159">
    <property type="entry name" value="Hexapeptide_acetyltransf"/>
</dbReference>
<dbReference type="InterPro" id="IPR001451">
    <property type="entry name" value="Hexapep"/>
</dbReference>
<organism evidence="1 2">
    <name type="scientific">Novosphingobium umbonatum</name>
    <dbReference type="NCBI Taxonomy" id="1908524"/>
    <lineage>
        <taxon>Bacteria</taxon>
        <taxon>Pseudomonadati</taxon>
        <taxon>Pseudomonadota</taxon>
        <taxon>Alphaproteobacteria</taxon>
        <taxon>Sphingomonadales</taxon>
        <taxon>Sphingomonadaceae</taxon>
        <taxon>Novosphingobium</taxon>
    </lineage>
</organism>
<dbReference type="InterPro" id="IPR011004">
    <property type="entry name" value="Trimer_LpxA-like_sf"/>
</dbReference>
<proteinExistence type="predicted"/>
<name>A0A3S2X3F7_9SPHN</name>
<gene>
    <name evidence="1" type="ORF">EOE18_11385</name>
</gene>
<dbReference type="SUPFAM" id="SSF51161">
    <property type="entry name" value="Trimeric LpxA-like enzymes"/>
    <property type="match status" value="1"/>
</dbReference>
<dbReference type="Gene3D" id="2.160.10.10">
    <property type="entry name" value="Hexapeptide repeat proteins"/>
    <property type="match status" value="1"/>
</dbReference>
<dbReference type="AlphaFoldDB" id="A0A3S2X3F7"/>
<dbReference type="OrthoDB" id="9815592at2"/>
<evidence type="ECO:0000313" key="2">
    <source>
        <dbReference type="Proteomes" id="UP000282837"/>
    </source>
</evidence>
<dbReference type="CDD" id="cd03349">
    <property type="entry name" value="LbH_XAT"/>
    <property type="match status" value="1"/>
</dbReference>
<comment type="caution">
    <text evidence="1">The sequence shown here is derived from an EMBL/GenBank/DDBJ whole genome shotgun (WGS) entry which is preliminary data.</text>
</comment>
<dbReference type="Proteomes" id="UP000282837">
    <property type="component" value="Unassembled WGS sequence"/>
</dbReference>
<dbReference type="Pfam" id="PF00132">
    <property type="entry name" value="Hexapep"/>
    <property type="match status" value="1"/>
</dbReference>
<dbReference type="PANTHER" id="PTHR23416">
    <property type="entry name" value="SIALIC ACID SYNTHASE-RELATED"/>
    <property type="match status" value="1"/>
</dbReference>
<keyword evidence="1" id="KW-0808">Transferase</keyword>
<dbReference type="EMBL" id="SACO01000007">
    <property type="protein sequence ID" value="RVU04745.1"/>
    <property type="molecule type" value="Genomic_DNA"/>
</dbReference>
<sequence>MPQRSRSRPAMILSLLEKLKIRVWQRSQFDSQPLRKLFREKYRVDVGYYSYGCFDQWRMPGPIKIGRYCSIANSVRTVPINHPYDAISTHPMLYERKFGVVEKNIHYDDPLVIEDDVWIGHNAIILPGCKFIGRGSIIGAGSIVTKPIPAYSIVAGNPAKKLRDRFTTDMIEAIEASRWWELDAPELKKVLGQNPEVLLKPNPALLTILHS</sequence>
<keyword evidence="2" id="KW-1185">Reference proteome</keyword>
<protein>
    <submittedName>
        <fullName evidence="1">CatB-related O-acetyltransferase</fullName>
    </submittedName>
</protein>
<accession>A0A3S2X3F7</accession>
<reference evidence="1 2" key="1">
    <citation type="submission" date="2019-01" db="EMBL/GenBank/DDBJ databases">
        <authorList>
            <person name="Chen W.-M."/>
        </authorList>
    </citation>
    <scope>NUCLEOTIDE SEQUENCE [LARGE SCALE GENOMIC DNA]</scope>
    <source>
        <strain evidence="1 2">FSY-9</strain>
    </source>
</reference>
<evidence type="ECO:0000313" key="1">
    <source>
        <dbReference type="EMBL" id="RVU04745.1"/>
    </source>
</evidence>
<dbReference type="GO" id="GO:0016740">
    <property type="term" value="F:transferase activity"/>
    <property type="evidence" value="ECO:0007669"/>
    <property type="project" value="UniProtKB-KW"/>
</dbReference>